<evidence type="ECO:0000313" key="2">
    <source>
        <dbReference type="EMBL" id="RVW16035.1"/>
    </source>
</evidence>
<sequence length="92" mass="10269">MPPRRTTSSQNSQANDDVPFLLEGLPPMNAEGLYRYLRTLASLVKHQARATETNGQGQSSYSKGSFFNDFKKLGSPYFFGSLDPMEAHAWIP</sequence>
<organism evidence="2 4">
    <name type="scientific">Vitis vinifera</name>
    <name type="common">Grape</name>
    <dbReference type="NCBI Taxonomy" id="29760"/>
    <lineage>
        <taxon>Eukaryota</taxon>
        <taxon>Viridiplantae</taxon>
        <taxon>Streptophyta</taxon>
        <taxon>Embryophyta</taxon>
        <taxon>Tracheophyta</taxon>
        <taxon>Spermatophyta</taxon>
        <taxon>Magnoliopsida</taxon>
        <taxon>eudicotyledons</taxon>
        <taxon>Gunneridae</taxon>
        <taxon>Pentapetalae</taxon>
        <taxon>rosids</taxon>
        <taxon>Vitales</taxon>
        <taxon>Vitaceae</taxon>
        <taxon>Viteae</taxon>
        <taxon>Vitis</taxon>
    </lineage>
</organism>
<feature type="region of interest" description="Disordered" evidence="1">
    <location>
        <begin position="1"/>
        <end position="20"/>
    </location>
</feature>
<dbReference type="Proteomes" id="UP000288805">
    <property type="component" value="Unassembled WGS sequence"/>
</dbReference>
<protein>
    <submittedName>
        <fullName evidence="2">Uncharacterized protein</fullName>
    </submittedName>
</protein>
<comment type="caution">
    <text evidence="2">The sequence shown here is derived from an EMBL/GenBank/DDBJ whole genome shotgun (WGS) entry which is preliminary data.</text>
</comment>
<reference evidence="2 4" key="1">
    <citation type="journal article" date="2018" name="PLoS Genet.">
        <title>Population sequencing reveals clonal diversity and ancestral inbreeding in the grapevine cultivar Chardonnay.</title>
        <authorList>
            <person name="Roach M.J."/>
            <person name="Johnson D.L."/>
            <person name="Bohlmann J."/>
            <person name="van Vuuren H.J."/>
            <person name="Jones S.J."/>
            <person name="Pretorius I.S."/>
            <person name="Schmidt S.A."/>
            <person name="Borneman A.R."/>
        </authorList>
    </citation>
    <scope>NUCLEOTIDE SEQUENCE [LARGE SCALE GENOMIC DNA]</scope>
    <source>
        <strain evidence="4">cv. Chardonnay</strain>
        <strain evidence="2">I10V1</strain>
        <tissue evidence="2">Leaf</tissue>
    </source>
</reference>
<dbReference type="EMBL" id="QGNW01000046">
    <property type="protein sequence ID" value="RVX07338.1"/>
    <property type="molecule type" value="Genomic_DNA"/>
</dbReference>
<evidence type="ECO:0000313" key="3">
    <source>
        <dbReference type="EMBL" id="RVX07338.1"/>
    </source>
</evidence>
<evidence type="ECO:0000313" key="4">
    <source>
        <dbReference type="Proteomes" id="UP000288805"/>
    </source>
</evidence>
<feature type="compositionally biased region" description="Polar residues" evidence="1">
    <location>
        <begin position="1"/>
        <end position="15"/>
    </location>
</feature>
<dbReference type="AlphaFoldDB" id="A0A438BYE3"/>
<dbReference type="EMBL" id="QGNW01002591">
    <property type="protein sequence ID" value="RVW16035.1"/>
    <property type="molecule type" value="Genomic_DNA"/>
</dbReference>
<evidence type="ECO:0000256" key="1">
    <source>
        <dbReference type="SAM" id="MobiDB-lite"/>
    </source>
</evidence>
<accession>A0A438BYE3</accession>
<name>A0A438BYE3_VITVI</name>
<gene>
    <name evidence="3" type="ORF">CK203_022525</name>
    <name evidence="2" type="ORF">CK203_079079</name>
</gene>
<proteinExistence type="predicted"/>